<dbReference type="Gene3D" id="3.40.830.10">
    <property type="entry name" value="LigB-like"/>
    <property type="match status" value="1"/>
</dbReference>
<dbReference type="EMBL" id="RBWU01000008">
    <property type="protein sequence ID" value="RKS68267.1"/>
    <property type="molecule type" value="Genomic_DNA"/>
</dbReference>
<dbReference type="AlphaFoldDB" id="A0A495Q9Y1"/>
<protein>
    <submittedName>
        <fullName evidence="2">Catalytic LigB subunit of aromatic ring-opening dioxygenase</fullName>
    </submittedName>
</protein>
<dbReference type="Pfam" id="PF02900">
    <property type="entry name" value="LigB"/>
    <property type="match status" value="1"/>
</dbReference>
<keyword evidence="2" id="KW-0223">Dioxygenase</keyword>
<accession>A0A495Q9Y1</accession>
<dbReference type="OrthoDB" id="8673673at2"/>
<proteinExistence type="predicted"/>
<sequence length="339" mass="36908">MATVVTGIGCSHGPQLKTPPTGWSERAVADRRNQALEFRGRTYSFASLRTLRKDFSEHCTPEAMQANWDASQEAMDRLGRHVAAADVDVLVIVSSDHKEVYGDELLPTFAIYWGEDVAHVPFTEAQLAAMAPGLAEAALGDVPARTVVRECHPDLARHLIEQAGGSGFDVAASRALPPGRYANHGVPHGWGFIYQRILGEKCRLPFVPVFINTFYEPNPPSAARSYQFGRALGRALTDFPQDLRVGVIASGGLSHFVIDEELDRRFLAALESGDERYLTSIDPALLRSGTSELRSWIAVAAIAAETGLTVASTAYRPCYRTEAGTGNAMGFVTWSRTDD</sequence>
<gene>
    <name evidence="2" type="ORF">BZB76_6527</name>
</gene>
<dbReference type="InterPro" id="IPR034938">
    <property type="entry name" value="3MGA_Dioxygenase"/>
</dbReference>
<comment type="caution">
    <text evidence="2">The sequence shown here is derived from an EMBL/GenBank/DDBJ whole genome shotgun (WGS) entry which is preliminary data.</text>
</comment>
<dbReference type="Proteomes" id="UP000274601">
    <property type="component" value="Unassembled WGS sequence"/>
</dbReference>
<organism evidence="2 3">
    <name type="scientific">Actinomadura pelletieri DSM 43383</name>
    <dbReference type="NCBI Taxonomy" id="1120940"/>
    <lineage>
        <taxon>Bacteria</taxon>
        <taxon>Bacillati</taxon>
        <taxon>Actinomycetota</taxon>
        <taxon>Actinomycetes</taxon>
        <taxon>Streptosporangiales</taxon>
        <taxon>Thermomonosporaceae</taxon>
        <taxon>Actinomadura</taxon>
    </lineage>
</organism>
<dbReference type="RefSeq" id="WP_121438189.1">
    <property type="nucleotide sequence ID" value="NZ_RBWU01000008.1"/>
</dbReference>
<feature type="domain" description="Extradiol ring-cleavage dioxygenase class III enzyme subunit B" evidence="1">
    <location>
        <begin position="68"/>
        <end position="305"/>
    </location>
</feature>
<dbReference type="GO" id="GO:0008198">
    <property type="term" value="F:ferrous iron binding"/>
    <property type="evidence" value="ECO:0007669"/>
    <property type="project" value="InterPro"/>
</dbReference>
<name>A0A495Q9Y1_9ACTN</name>
<reference evidence="2 3" key="1">
    <citation type="submission" date="2018-10" db="EMBL/GenBank/DDBJ databases">
        <title>Genomic Encyclopedia of Archaeal and Bacterial Type Strains, Phase II (KMG-II): from individual species to whole genera.</title>
        <authorList>
            <person name="Goeker M."/>
        </authorList>
    </citation>
    <scope>NUCLEOTIDE SEQUENCE [LARGE SCALE GENOMIC DNA]</scope>
    <source>
        <strain evidence="2 3">DSM 43383</strain>
    </source>
</reference>
<dbReference type="CDD" id="cd07366">
    <property type="entry name" value="3MGA_Dioxygenase"/>
    <property type="match status" value="1"/>
</dbReference>
<keyword evidence="2" id="KW-0560">Oxidoreductase</keyword>
<evidence type="ECO:0000313" key="2">
    <source>
        <dbReference type="EMBL" id="RKS68267.1"/>
    </source>
</evidence>
<dbReference type="SUPFAM" id="SSF53213">
    <property type="entry name" value="LigB-like"/>
    <property type="match status" value="1"/>
</dbReference>
<dbReference type="GO" id="GO:0016702">
    <property type="term" value="F:oxidoreductase activity, acting on single donors with incorporation of molecular oxygen, incorporation of two atoms of oxygen"/>
    <property type="evidence" value="ECO:0007669"/>
    <property type="project" value="UniProtKB-ARBA"/>
</dbReference>
<evidence type="ECO:0000259" key="1">
    <source>
        <dbReference type="Pfam" id="PF02900"/>
    </source>
</evidence>
<keyword evidence="3" id="KW-1185">Reference proteome</keyword>
<dbReference type="InterPro" id="IPR004183">
    <property type="entry name" value="Xdiol_dOase_suB"/>
</dbReference>
<evidence type="ECO:0000313" key="3">
    <source>
        <dbReference type="Proteomes" id="UP000274601"/>
    </source>
</evidence>